<dbReference type="Gene3D" id="3.30.40.10">
    <property type="entry name" value="Zinc/RING finger domain, C3HC4 (zinc finger)"/>
    <property type="match status" value="1"/>
</dbReference>
<keyword evidence="7" id="KW-1185">Reference proteome</keyword>
<dbReference type="GO" id="GO:0033768">
    <property type="term" value="C:SUMO-targeted ubiquitin ligase complex"/>
    <property type="evidence" value="ECO:0007669"/>
    <property type="project" value="TreeGrafter"/>
</dbReference>
<dbReference type="PANTHER" id="PTHR47094:SF1">
    <property type="entry name" value="RING-TYPE E3 UBIQUITIN TRANSFERASE"/>
    <property type="match status" value="1"/>
</dbReference>
<dbReference type="EMBL" id="KV700124">
    <property type="protein sequence ID" value="OCF34711.1"/>
    <property type="molecule type" value="Genomic_DNA"/>
</dbReference>
<name>A0A1B9GUJ0_9TREE</name>
<dbReference type="Proteomes" id="UP000092666">
    <property type="component" value="Unassembled WGS sequence"/>
</dbReference>
<accession>A0A1B9GUJ0</accession>
<dbReference type="AlphaFoldDB" id="A0A1B9GUJ0"/>
<feature type="compositionally biased region" description="Low complexity" evidence="4">
    <location>
        <begin position="73"/>
        <end position="86"/>
    </location>
</feature>
<dbReference type="InterPro" id="IPR018957">
    <property type="entry name" value="Znf_C3HC4_RING-type"/>
</dbReference>
<feature type="compositionally biased region" description="Basic and acidic residues" evidence="4">
    <location>
        <begin position="1"/>
        <end position="14"/>
    </location>
</feature>
<feature type="compositionally biased region" description="Basic residues" evidence="4">
    <location>
        <begin position="87"/>
        <end position="97"/>
    </location>
</feature>
<keyword evidence="1" id="KW-0479">Metal-binding</keyword>
<dbReference type="GO" id="GO:0006511">
    <property type="term" value="P:ubiquitin-dependent protein catabolic process"/>
    <property type="evidence" value="ECO:0007669"/>
    <property type="project" value="TreeGrafter"/>
</dbReference>
<dbReference type="InterPro" id="IPR049627">
    <property type="entry name" value="SLX8"/>
</dbReference>
<proteinExistence type="predicted"/>
<evidence type="ECO:0000256" key="4">
    <source>
        <dbReference type="SAM" id="MobiDB-lite"/>
    </source>
</evidence>
<dbReference type="PROSITE" id="PS00518">
    <property type="entry name" value="ZF_RING_1"/>
    <property type="match status" value="1"/>
</dbReference>
<keyword evidence="3" id="KW-0862">Zinc</keyword>
<dbReference type="GO" id="GO:0032183">
    <property type="term" value="F:SUMO binding"/>
    <property type="evidence" value="ECO:0007669"/>
    <property type="project" value="TreeGrafter"/>
</dbReference>
<dbReference type="InterPro" id="IPR017907">
    <property type="entry name" value="Znf_RING_CS"/>
</dbReference>
<gene>
    <name evidence="6" type="ORF">I316_03754</name>
</gene>
<feature type="domain" description="RING-type" evidence="5">
    <location>
        <begin position="214"/>
        <end position="380"/>
    </location>
</feature>
<dbReference type="SUPFAM" id="SSF57850">
    <property type="entry name" value="RING/U-box"/>
    <property type="match status" value="1"/>
</dbReference>
<dbReference type="OrthoDB" id="2576135at2759"/>
<dbReference type="Pfam" id="PF00097">
    <property type="entry name" value="zf-C3HC4"/>
    <property type="match status" value="1"/>
</dbReference>
<feature type="region of interest" description="Disordered" evidence="4">
    <location>
        <begin position="1"/>
        <end position="165"/>
    </location>
</feature>
<feature type="compositionally biased region" description="Basic and acidic residues" evidence="4">
    <location>
        <begin position="123"/>
        <end position="140"/>
    </location>
</feature>
<feature type="compositionally biased region" description="Gly residues" evidence="4">
    <location>
        <begin position="261"/>
        <end position="272"/>
    </location>
</feature>
<evidence type="ECO:0000256" key="3">
    <source>
        <dbReference type="ARBA" id="ARBA00022833"/>
    </source>
</evidence>
<evidence type="ECO:0000313" key="7">
    <source>
        <dbReference type="Proteomes" id="UP000092666"/>
    </source>
</evidence>
<dbReference type="InterPro" id="IPR013083">
    <property type="entry name" value="Znf_RING/FYVE/PHD"/>
</dbReference>
<evidence type="ECO:0000256" key="2">
    <source>
        <dbReference type="ARBA" id="ARBA00022771"/>
    </source>
</evidence>
<protein>
    <recommendedName>
        <fullName evidence="5">RING-type domain-containing protein</fullName>
    </recommendedName>
</protein>
<evidence type="ECO:0000256" key="1">
    <source>
        <dbReference type="ARBA" id="ARBA00022723"/>
    </source>
</evidence>
<evidence type="ECO:0000259" key="5">
    <source>
        <dbReference type="SMART" id="SM00184"/>
    </source>
</evidence>
<feature type="compositionally biased region" description="Low complexity" evidence="4">
    <location>
        <begin position="273"/>
        <end position="297"/>
    </location>
</feature>
<reference evidence="7" key="2">
    <citation type="submission" date="2013-12" db="EMBL/GenBank/DDBJ databases">
        <title>Evolution of pathogenesis and genome organization in the Tremellales.</title>
        <authorList>
            <person name="Cuomo C."/>
            <person name="Litvintseva A."/>
            <person name="Heitman J."/>
            <person name="Chen Y."/>
            <person name="Sun S."/>
            <person name="Springer D."/>
            <person name="Dromer F."/>
            <person name="Young S."/>
            <person name="Zeng Q."/>
            <person name="Chapman S."/>
            <person name="Gujja S."/>
            <person name="Saif S."/>
            <person name="Birren B."/>
        </authorList>
    </citation>
    <scope>NUCLEOTIDE SEQUENCE [LARGE SCALE GENOMIC DNA]</scope>
    <source>
        <strain evidence="7">BCC8398</strain>
    </source>
</reference>
<dbReference type="PANTHER" id="PTHR47094">
    <property type="entry name" value="ELFLESS, ISOFORM B"/>
    <property type="match status" value="1"/>
</dbReference>
<dbReference type="GO" id="GO:0061630">
    <property type="term" value="F:ubiquitin protein ligase activity"/>
    <property type="evidence" value="ECO:0007669"/>
    <property type="project" value="InterPro"/>
</dbReference>
<organism evidence="6 7">
    <name type="scientific">Kwoniella heveanensis BCC8398</name>
    <dbReference type="NCBI Taxonomy" id="1296120"/>
    <lineage>
        <taxon>Eukaryota</taxon>
        <taxon>Fungi</taxon>
        <taxon>Dikarya</taxon>
        <taxon>Basidiomycota</taxon>
        <taxon>Agaricomycotina</taxon>
        <taxon>Tremellomycetes</taxon>
        <taxon>Tremellales</taxon>
        <taxon>Cryptococcaceae</taxon>
        <taxon>Kwoniella</taxon>
    </lineage>
</organism>
<dbReference type="GO" id="GO:0140082">
    <property type="term" value="F:SUMO-ubiquitin ligase activity"/>
    <property type="evidence" value="ECO:0007669"/>
    <property type="project" value="TreeGrafter"/>
</dbReference>
<reference evidence="6 7" key="1">
    <citation type="submission" date="2013-07" db="EMBL/GenBank/DDBJ databases">
        <title>The Genome Sequence of Cryptococcus heveanensis BCC8398.</title>
        <authorList>
            <consortium name="The Broad Institute Genome Sequencing Platform"/>
            <person name="Cuomo C."/>
            <person name="Litvintseva A."/>
            <person name="Chen Y."/>
            <person name="Heitman J."/>
            <person name="Sun S."/>
            <person name="Springer D."/>
            <person name="Dromer F."/>
            <person name="Young S.K."/>
            <person name="Zeng Q."/>
            <person name="Gargeya S."/>
            <person name="Fitzgerald M."/>
            <person name="Abouelleil A."/>
            <person name="Alvarado L."/>
            <person name="Berlin A.M."/>
            <person name="Chapman S.B."/>
            <person name="Dewar J."/>
            <person name="Goldberg J."/>
            <person name="Griggs A."/>
            <person name="Gujja S."/>
            <person name="Hansen M."/>
            <person name="Howarth C."/>
            <person name="Imamovic A."/>
            <person name="Larimer J."/>
            <person name="McCowan C."/>
            <person name="Murphy C."/>
            <person name="Pearson M."/>
            <person name="Priest M."/>
            <person name="Roberts A."/>
            <person name="Saif S."/>
            <person name="Shea T."/>
            <person name="Sykes S."/>
            <person name="Wortman J."/>
            <person name="Nusbaum C."/>
            <person name="Birren B."/>
        </authorList>
    </citation>
    <scope>NUCLEOTIDE SEQUENCE [LARGE SCALE GENOMIC DNA]</scope>
    <source>
        <strain evidence="6 7">BCC8398</strain>
    </source>
</reference>
<evidence type="ECO:0000313" key="6">
    <source>
        <dbReference type="EMBL" id="OCF34711.1"/>
    </source>
</evidence>
<dbReference type="GO" id="GO:0008270">
    <property type="term" value="F:zinc ion binding"/>
    <property type="evidence" value="ECO:0007669"/>
    <property type="project" value="UniProtKB-KW"/>
</dbReference>
<keyword evidence="2" id="KW-0863">Zinc-finger</keyword>
<feature type="region of interest" description="Disordered" evidence="4">
    <location>
        <begin position="250"/>
        <end position="305"/>
    </location>
</feature>
<feature type="compositionally biased region" description="Low complexity" evidence="4">
    <location>
        <begin position="108"/>
        <end position="118"/>
    </location>
</feature>
<feature type="compositionally biased region" description="Low complexity" evidence="4">
    <location>
        <begin position="29"/>
        <end position="45"/>
    </location>
</feature>
<dbReference type="SMART" id="SM00184">
    <property type="entry name" value="RING"/>
    <property type="match status" value="1"/>
</dbReference>
<sequence length="421" mass="45892">MSRTRTHDSARDSEIQSAAGSMIDDEGGSYIPSSRESSLSPLPISVREATPPAIRRNFPSNDDRPLLNAYDTSSSSQDSIISVPSLPRRRRPSHAHGRSPTPFPSNPSPSTSHSSASSVELEGETKSQGERRYTAQEKGKGRAIVAQTPIEIESSPEKESAMDGDQSIQLIGSNHKRRRLSSDDIVDEFLPSDREGEEFEAPEEDDSLGGGYSCPVCFCPPSQAVMTPCGHILCAQCLHSSLTAAIGRNPNPYPDNITHARGGGRGSRGSRGGPPRNTRTSRAAAAHASPHNPAHSNLTEPRWGPGPNEWSKEFLQEYWHRYLTKICENQLRKTKVPKEEWEAIKDVQVEKVEDVKVDHVLKGLWKVDGQWVVEGECPVCRNSLPGGYGPPGSGIGGVVPLLPRLSGPVHGHTAYQAKRRR</sequence>
<dbReference type="InterPro" id="IPR001841">
    <property type="entry name" value="Znf_RING"/>
</dbReference>
<dbReference type="STRING" id="1296120.A0A1B9GUJ0"/>